<gene>
    <name evidence="10" type="ORF">SNE40_020949</name>
</gene>
<dbReference type="InterPro" id="IPR013083">
    <property type="entry name" value="Znf_RING/FYVE/PHD"/>
</dbReference>
<feature type="region of interest" description="Disordered" evidence="7">
    <location>
        <begin position="758"/>
        <end position="784"/>
    </location>
</feature>
<evidence type="ECO:0000256" key="7">
    <source>
        <dbReference type="SAM" id="MobiDB-lite"/>
    </source>
</evidence>
<dbReference type="CDD" id="cd15707">
    <property type="entry name" value="ePHD_RNO"/>
    <property type="match status" value="1"/>
</dbReference>
<protein>
    <recommendedName>
        <fullName evidence="12">Jade</fullName>
    </recommendedName>
</protein>
<feature type="compositionally biased region" description="Basic and acidic residues" evidence="7">
    <location>
        <begin position="835"/>
        <end position="906"/>
    </location>
</feature>
<evidence type="ECO:0000313" key="11">
    <source>
        <dbReference type="Proteomes" id="UP001347796"/>
    </source>
</evidence>
<dbReference type="InterPro" id="IPR050701">
    <property type="entry name" value="Histone_Mod_Regulator"/>
</dbReference>
<feature type="compositionally biased region" description="Basic residues" evidence="7">
    <location>
        <begin position="704"/>
        <end position="713"/>
    </location>
</feature>
<dbReference type="SUPFAM" id="SSF57903">
    <property type="entry name" value="FYVE/PHD zinc finger"/>
    <property type="match status" value="1"/>
</dbReference>
<evidence type="ECO:0000256" key="5">
    <source>
        <dbReference type="ARBA" id="ARBA00038371"/>
    </source>
</evidence>
<feature type="region of interest" description="Disordered" evidence="7">
    <location>
        <begin position="663"/>
        <end position="726"/>
    </location>
</feature>
<dbReference type="InterPro" id="IPR011011">
    <property type="entry name" value="Znf_FYVE_PHD"/>
</dbReference>
<feature type="region of interest" description="Disordered" evidence="7">
    <location>
        <begin position="382"/>
        <end position="421"/>
    </location>
</feature>
<keyword evidence="3 6" id="KW-0863">Zinc-finger</keyword>
<feature type="compositionally biased region" description="Polar residues" evidence="7">
    <location>
        <begin position="1117"/>
        <end position="1144"/>
    </location>
</feature>
<comment type="caution">
    <text evidence="10">The sequence shown here is derived from an EMBL/GenBank/DDBJ whole genome shotgun (WGS) entry which is preliminary data.</text>
</comment>
<dbReference type="EMBL" id="JAZGQO010000016">
    <property type="protein sequence ID" value="KAK6168409.1"/>
    <property type="molecule type" value="Genomic_DNA"/>
</dbReference>
<dbReference type="InterPro" id="IPR001965">
    <property type="entry name" value="Znf_PHD"/>
</dbReference>
<evidence type="ECO:0000256" key="3">
    <source>
        <dbReference type="ARBA" id="ARBA00022771"/>
    </source>
</evidence>
<keyword evidence="11" id="KW-1185">Reference proteome</keyword>
<organism evidence="10 11">
    <name type="scientific">Patella caerulea</name>
    <name type="common">Rayed Mediterranean limpet</name>
    <dbReference type="NCBI Taxonomy" id="87958"/>
    <lineage>
        <taxon>Eukaryota</taxon>
        <taxon>Metazoa</taxon>
        <taxon>Spiralia</taxon>
        <taxon>Lophotrochozoa</taxon>
        <taxon>Mollusca</taxon>
        <taxon>Gastropoda</taxon>
        <taxon>Patellogastropoda</taxon>
        <taxon>Patelloidea</taxon>
        <taxon>Patellidae</taxon>
        <taxon>Patella</taxon>
    </lineage>
</organism>
<dbReference type="Pfam" id="PF13832">
    <property type="entry name" value="zf-HC5HC2H_2"/>
    <property type="match status" value="1"/>
</dbReference>
<dbReference type="GO" id="GO:0008270">
    <property type="term" value="F:zinc ion binding"/>
    <property type="evidence" value="ECO:0007669"/>
    <property type="project" value="UniProtKB-KW"/>
</dbReference>
<evidence type="ECO:0000259" key="8">
    <source>
        <dbReference type="PROSITE" id="PS50016"/>
    </source>
</evidence>
<dbReference type="SMART" id="SM00249">
    <property type="entry name" value="PHD"/>
    <property type="match status" value="2"/>
</dbReference>
<evidence type="ECO:0000256" key="6">
    <source>
        <dbReference type="PROSITE-ProRule" id="PRU00146"/>
    </source>
</evidence>
<feature type="compositionally biased region" description="Basic and acidic residues" evidence="7">
    <location>
        <begin position="1150"/>
        <end position="1159"/>
    </location>
</feature>
<feature type="compositionally biased region" description="Basic and acidic residues" evidence="7">
    <location>
        <begin position="407"/>
        <end position="421"/>
    </location>
</feature>
<dbReference type="PROSITE" id="PS51805">
    <property type="entry name" value="EPHD"/>
    <property type="match status" value="1"/>
</dbReference>
<dbReference type="Pfam" id="PF13831">
    <property type="entry name" value="PHD_2"/>
    <property type="match status" value="1"/>
</dbReference>
<dbReference type="InterPro" id="IPR019786">
    <property type="entry name" value="Zinc_finger_PHD-type_CS"/>
</dbReference>
<evidence type="ECO:0008006" key="12">
    <source>
        <dbReference type="Google" id="ProtNLM"/>
    </source>
</evidence>
<feature type="compositionally biased region" description="Basic residues" evidence="7">
    <location>
        <begin position="1"/>
        <end position="10"/>
    </location>
</feature>
<feature type="region of interest" description="Disordered" evidence="7">
    <location>
        <begin position="800"/>
        <end position="920"/>
    </location>
</feature>
<dbReference type="FunFam" id="3.30.40.10:FF:000030">
    <property type="entry name" value="Protein Jade-1 isoform 1"/>
    <property type="match status" value="1"/>
</dbReference>
<evidence type="ECO:0000256" key="2">
    <source>
        <dbReference type="ARBA" id="ARBA00022737"/>
    </source>
</evidence>
<dbReference type="Proteomes" id="UP001347796">
    <property type="component" value="Unassembled WGS sequence"/>
</dbReference>
<feature type="compositionally biased region" description="Low complexity" evidence="7">
    <location>
        <begin position="1010"/>
        <end position="1028"/>
    </location>
</feature>
<feature type="region of interest" description="Disordered" evidence="7">
    <location>
        <begin position="1007"/>
        <end position="1058"/>
    </location>
</feature>
<dbReference type="PANTHER" id="PTHR13793:SF160">
    <property type="entry name" value="PHD FINGER PROTEIN RHINOCEROS"/>
    <property type="match status" value="1"/>
</dbReference>
<evidence type="ECO:0000313" key="10">
    <source>
        <dbReference type="EMBL" id="KAK6168409.1"/>
    </source>
</evidence>
<keyword evidence="2" id="KW-0677">Repeat</keyword>
<dbReference type="InterPro" id="IPR034732">
    <property type="entry name" value="EPHD"/>
</dbReference>
<name>A0AAN8IZT2_PATCE</name>
<dbReference type="PANTHER" id="PTHR13793">
    <property type="entry name" value="PHD FINGER PROTEINS"/>
    <property type="match status" value="1"/>
</dbReference>
<feature type="domain" description="PHD-type" evidence="9">
    <location>
        <begin position="265"/>
        <end position="381"/>
    </location>
</feature>
<dbReference type="Pfam" id="PF10513">
    <property type="entry name" value="EPL1"/>
    <property type="match status" value="1"/>
</dbReference>
<feature type="compositionally biased region" description="Basic and acidic residues" evidence="7">
    <location>
        <begin position="672"/>
        <end position="701"/>
    </location>
</feature>
<feature type="compositionally biased region" description="Low complexity" evidence="7">
    <location>
        <begin position="1160"/>
        <end position="1172"/>
    </location>
</feature>
<proteinExistence type="inferred from homology"/>
<feature type="compositionally biased region" description="Basic and acidic residues" evidence="7">
    <location>
        <begin position="814"/>
        <end position="827"/>
    </location>
</feature>
<dbReference type="PROSITE" id="PS01359">
    <property type="entry name" value="ZF_PHD_1"/>
    <property type="match status" value="1"/>
</dbReference>
<accession>A0AAN8IZT2</accession>
<keyword evidence="1" id="KW-0479">Metal-binding</keyword>
<evidence type="ECO:0000256" key="4">
    <source>
        <dbReference type="ARBA" id="ARBA00022833"/>
    </source>
</evidence>
<dbReference type="PROSITE" id="PS50016">
    <property type="entry name" value="ZF_PHD_2"/>
    <property type="match status" value="1"/>
</dbReference>
<dbReference type="AlphaFoldDB" id="A0AAN8IZT2"/>
<dbReference type="InterPro" id="IPR019787">
    <property type="entry name" value="Znf_PHD-finger"/>
</dbReference>
<feature type="region of interest" description="Disordered" evidence="7">
    <location>
        <begin position="1"/>
        <end position="45"/>
    </location>
</feature>
<dbReference type="CDD" id="cd15573">
    <property type="entry name" value="PHD_JADE"/>
    <property type="match status" value="1"/>
</dbReference>
<feature type="region of interest" description="Disordered" evidence="7">
    <location>
        <begin position="1117"/>
        <end position="1172"/>
    </location>
</feature>
<dbReference type="FunFam" id="3.30.40.10:FF:000004">
    <property type="entry name" value="Jade family PHD finger 2"/>
    <property type="match status" value="1"/>
</dbReference>
<sequence length="1187" mass="133560">MANKGSKKRKLSTDDDEEDYIPSKKTPVSKHGPNGLRSPSFSFTPQNKPAELYRKDLISAMKLADSEQLQNDDYLLIADTWRQDWEKGVQVPVNDLAILNEPKVKEIREKCKNGDFKIPRKFLHAVQDESYRQGCHELTGMNQLSELVVRYDLDDLDVCWLETVNDEREELSLPLIHEWTMERIMEELENQCHKSMNTIIKSEEGLGIEYDEDVVCDVCRSPDSEDGNEMVFCDNCDICVHQACYGIQTIPEGSYLCRACALGVKPTCLLCPNLKGAMKSTRSGTKWAHVSCSLWIPEVSIGCVEKMEPITKISLIPASRWALVCCLCKERSGACIQCSVRTCKTAFHVTCGFNHGMDMKTILDPAEKDGVKLRAFCPKHTQNGGESGCDSPSSPKSPRSPRSPKSPRKDGSTPRKDLTKEEIANIRAKKLKEIEDDFSGFVDVTEAANTLQVDVDIADVVTVYWKLKRRANFNRPLLMPKTEEADRLEKQQEDSLVARMKMFVHLRQDLERVRNLCYMVNRREKMKRQFLKIQEKVFMAANIYLTDSKLNLSAKEIQKTVKKYKDFNVYLAQNINPLPNLPPTLTACSDLESMTTDDERSEHSGPIYSKRLALRIPSGLDKLDTDPFPSVSVKTEFSDNDGDIEADEPPVLEMEDIGTRRRDFAKGTLIKGDNDAGEDLKSKKPMPDLKPELNRPGRDNLSKSYKKTKTKLLRSKDKRSPTDDEEIVFKSTVVIDKTKVDNNTAVISAKSIEKSVKKKTSCEEECKPNSVEDSKEMRDSKSKDTVCKVKVVCVDNKAKDSDSKILIKDNNTNSKDKITNSPSRDKNTNLTSRVDNSKDKNTSSTSKEKALNSKDRNSNSTSKEKVLNSKDKNSNSTSKEKVLNSKDKNSNSTSKDKSSSSKDKNTTSKNKISTHMSKKQSFKVKSELCGLLSKPNLRIDDVIKDKVQSRILKTRCKLKRLNGLTDRMQPKIEAFFIQNGSSASTRLRYNSRLGLSNVTPVKKACEADSHGLSSKPKGSLSGSKTSLGRTRQSSPLQVKPDPHNQIDEDLQQCSPETRSFRRRIESNYETNDSAKKNLFNPNTMCNVTASDNYSAIPMLISPDCLSLKKSLKNTVNNSRAYRSQSPLSSDSSHNEQDTGTSTPRRVTRSRQLDNDENSRESSSTTSTRSNSKLKLSNTFIKATHFNA</sequence>
<feature type="domain" description="PHD-type" evidence="8">
    <location>
        <begin position="213"/>
        <end position="263"/>
    </location>
</feature>
<dbReference type="GO" id="GO:0006357">
    <property type="term" value="P:regulation of transcription by RNA polymerase II"/>
    <property type="evidence" value="ECO:0007669"/>
    <property type="project" value="TreeGrafter"/>
</dbReference>
<keyword evidence="4" id="KW-0862">Zinc</keyword>
<dbReference type="Gene3D" id="3.30.40.10">
    <property type="entry name" value="Zinc/RING finger domain, C3HC4 (zinc finger)"/>
    <property type="match status" value="2"/>
</dbReference>
<evidence type="ECO:0000256" key="1">
    <source>
        <dbReference type="ARBA" id="ARBA00022723"/>
    </source>
</evidence>
<comment type="similarity">
    <text evidence="5">Belongs to the JADE family.</text>
</comment>
<evidence type="ECO:0000259" key="9">
    <source>
        <dbReference type="PROSITE" id="PS51805"/>
    </source>
</evidence>
<reference evidence="10 11" key="1">
    <citation type="submission" date="2024-01" db="EMBL/GenBank/DDBJ databases">
        <title>The genome of the rayed Mediterranean limpet Patella caerulea (Linnaeus, 1758).</title>
        <authorList>
            <person name="Anh-Thu Weber A."/>
            <person name="Halstead-Nussloch G."/>
        </authorList>
    </citation>
    <scope>NUCLEOTIDE SEQUENCE [LARGE SCALE GENOMIC DNA]</scope>
    <source>
        <strain evidence="10">AATW-2023a</strain>
        <tissue evidence="10">Whole specimen</tissue>
    </source>
</reference>
<dbReference type="InterPro" id="IPR019542">
    <property type="entry name" value="Enhancer_polycomb-like_N"/>
</dbReference>